<accession>K5VSW5</accession>
<organism evidence="2 3">
    <name type="scientific">Phanerochaete carnosa (strain HHB-10118-sp)</name>
    <name type="common">White-rot fungus</name>
    <name type="synonym">Peniophora carnosa</name>
    <dbReference type="NCBI Taxonomy" id="650164"/>
    <lineage>
        <taxon>Eukaryota</taxon>
        <taxon>Fungi</taxon>
        <taxon>Dikarya</taxon>
        <taxon>Basidiomycota</taxon>
        <taxon>Agaricomycotina</taxon>
        <taxon>Agaricomycetes</taxon>
        <taxon>Polyporales</taxon>
        <taxon>Phanerochaetaceae</taxon>
        <taxon>Phanerochaete</taxon>
    </lineage>
</organism>
<evidence type="ECO:0000313" key="3">
    <source>
        <dbReference type="Proteomes" id="UP000008370"/>
    </source>
</evidence>
<dbReference type="AlphaFoldDB" id="K5VSW5"/>
<keyword evidence="3" id="KW-1185">Reference proteome</keyword>
<dbReference type="RefSeq" id="XP_007401728.1">
    <property type="nucleotide sequence ID" value="XM_007401666.1"/>
</dbReference>
<evidence type="ECO:0000256" key="1">
    <source>
        <dbReference type="SAM" id="MobiDB-lite"/>
    </source>
</evidence>
<dbReference type="KEGG" id="pco:PHACADRAFT_201364"/>
<protein>
    <submittedName>
        <fullName evidence="2">Uncharacterized protein</fullName>
    </submittedName>
</protein>
<evidence type="ECO:0000313" key="2">
    <source>
        <dbReference type="EMBL" id="EKM49669.1"/>
    </source>
</evidence>
<proteinExistence type="predicted"/>
<name>K5VSW5_PHACS</name>
<feature type="region of interest" description="Disordered" evidence="1">
    <location>
        <begin position="1"/>
        <end position="82"/>
    </location>
</feature>
<dbReference type="InParanoid" id="K5VSW5"/>
<dbReference type="HOGENOM" id="CLU_392365_0_0_1"/>
<feature type="compositionally biased region" description="Basic and acidic residues" evidence="1">
    <location>
        <begin position="35"/>
        <end position="45"/>
    </location>
</feature>
<feature type="region of interest" description="Disordered" evidence="1">
    <location>
        <begin position="512"/>
        <end position="545"/>
    </location>
</feature>
<dbReference type="EMBL" id="JH930480">
    <property type="protein sequence ID" value="EKM49669.1"/>
    <property type="molecule type" value="Genomic_DNA"/>
</dbReference>
<gene>
    <name evidence="2" type="ORF">PHACADRAFT_201364</name>
</gene>
<dbReference type="STRING" id="650164.K5VSW5"/>
<dbReference type="OrthoDB" id="2017974at2759"/>
<reference evidence="2 3" key="1">
    <citation type="journal article" date="2012" name="BMC Genomics">
        <title>Comparative genomics of the white-rot fungi, Phanerochaete carnosa and P. chrysosporium, to elucidate the genetic basis of the distinct wood types they colonize.</title>
        <authorList>
            <person name="Suzuki H."/>
            <person name="MacDonald J."/>
            <person name="Syed K."/>
            <person name="Salamov A."/>
            <person name="Hori C."/>
            <person name="Aerts A."/>
            <person name="Henrissat B."/>
            <person name="Wiebenga A."/>
            <person name="vanKuyk P.A."/>
            <person name="Barry K."/>
            <person name="Lindquist E."/>
            <person name="LaButti K."/>
            <person name="Lapidus A."/>
            <person name="Lucas S."/>
            <person name="Coutinho P."/>
            <person name="Gong Y."/>
            <person name="Samejima M."/>
            <person name="Mahadevan R."/>
            <person name="Abou-Zaid M."/>
            <person name="de Vries R.P."/>
            <person name="Igarashi K."/>
            <person name="Yadav J.S."/>
            <person name="Grigoriev I.V."/>
            <person name="Master E.R."/>
        </authorList>
    </citation>
    <scope>NUCLEOTIDE SEQUENCE [LARGE SCALE GENOMIC DNA]</scope>
    <source>
        <strain evidence="2 3">HHB-10118-sp</strain>
    </source>
</reference>
<dbReference type="Proteomes" id="UP000008370">
    <property type="component" value="Unassembled WGS sequence"/>
</dbReference>
<sequence length="703" mass="78505">MSEAASSLYAPRQPPQPSRSHHHAQPSRAGSKPPRLFDPRKDNQHHFGVMARPQPNGGTAPTPNGCPAPTPKSSGDWMSASSTSSYAHSTISSNFTLNTTTTESSVSLALFNNRQRSEDSAALSNVLLSQLKLYQKIVTLEAKLQLDHDVDMLDDTYKDSHQIGLLQKGQPANTRTKQEEKAEQERYHRTVQDHKELANVIHQLLCVTLSPNVPVLLRNIPIKYNLVTRLWLHAFYRLLESLRRAAILSAHLDIALENLVEFIYYTYSFYTGLMDKQHLVHLRSNWTEHLRDITGYRITATALLDNQAVPKILLAKAIIQAALSGNHLSTSLNTPEASELSNKNFASAHGSPASVVCIDDSPPPSVGKFAQAPSIACMMELKPEECWQQISRERHAKGPAGMIALHPFSTSREAVLLLWSQVAQSRRQASDASLTDLFVLLPGMIPTDIQLNNFKGVLVQFEEEFQIEVNISEMLEYGRSTAFLRRVSGIMGRDTISGLSASPILNGRVKVTKRPENEESQDSLTLSEADAAPPKPELPTGLPNFPRTSAVIRPIPNPYITITFTFLAMTLENKSTKDTPQEDWCMCSFWDKATCSEKSLESEALDNITQAADAQDGVIEDDAENDEQAKLCKAPVHRGLSPLDLCRSRHGEWSIESWLTDRITCWQEDARFEKPEEAWLEKLEKPCQLMGTRWDNDRRDGGR</sequence>
<dbReference type="GeneID" id="18911601"/>